<protein>
    <submittedName>
        <fullName evidence="1">Uncharacterized protein</fullName>
    </submittedName>
</protein>
<name>A0A3P6GQK9_BRAOL</name>
<proteinExistence type="predicted"/>
<sequence length="187" mass="20650">MTIFSVQSTIFIRASVALLSSNGLKCFSSASSFSSNPLYPPPLPKTKKRCFPIVSAVDIGGVTIGRNDDDPTNNVPDYIVSKLGMQLHRRDKHPIGIIKRMLSTTTSSPITLKSTEEERSSSSLSLLGKHALKLCFVMFCHMSAETLVFETFEDLSPIVTTKQNFDDVQVPADHVNRSLNDTYYVDS</sequence>
<dbReference type="AlphaFoldDB" id="A0A3P6GQK9"/>
<evidence type="ECO:0000313" key="1">
    <source>
        <dbReference type="EMBL" id="VDD62226.1"/>
    </source>
</evidence>
<dbReference type="Gene3D" id="3.30.930.10">
    <property type="entry name" value="Bira Bifunctional Protein, Domain 2"/>
    <property type="match status" value="1"/>
</dbReference>
<gene>
    <name evidence="1" type="ORF">BOLC6T37679H</name>
</gene>
<dbReference type="EMBL" id="LR031880">
    <property type="protein sequence ID" value="VDD62226.1"/>
    <property type="molecule type" value="Genomic_DNA"/>
</dbReference>
<dbReference type="InterPro" id="IPR045864">
    <property type="entry name" value="aa-tRNA-synth_II/BPL/LPL"/>
</dbReference>
<accession>A0A3P6GQK9</accession>
<reference evidence="1" key="1">
    <citation type="submission" date="2018-11" db="EMBL/GenBank/DDBJ databases">
        <authorList>
            <consortium name="Genoscope - CEA"/>
            <person name="William W."/>
        </authorList>
    </citation>
    <scope>NUCLEOTIDE SEQUENCE</scope>
</reference>
<organism evidence="1">
    <name type="scientific">Brassica oleracea</name>
    <name type="common">Wild cabbage</name>
    <dbReference type="NCBI Taxonomy" id="3712"/>
    <lineage>
        <taxon>Eukaryota</taxon>
        <taxon>Viridiplantae</taxon>
        <taxon>Streptophyta</taxon>
        <taxon>Embryophyta</taxon>
        <taxon>Tracheophyta</taxon>
        <taxon>Spermatophyta</taxon>
        <taxon>Magnoliopsida</taxon>
        <taxon>eudicotyledons</taxon>
        <taxon>Gunneridae</taxon>
        <taxon>Pentapetalae</taxon>
        <taxon>rosids</taxon>
        <taxon>malvids</taxon>
        <taxon>Brassicales</taxon>
        <taxon>Brassicaceae</taxon>
        <taxon>Brassiceae</taxon>
        <taxon>Brassica</taxon>
    </lineage>
</organism>